<accession>A0A4Y5Z4P2</accession>
<dbReference type="KEGG" id="lpy:FIV34_12130"/>
<dbReference type="Proteomes" id="UP000316093">
    <property type="component" value="Chromosome"/>
</dbReference>
<keyword evidence="2" id="KW-1185">Reference proteome</keyword>
<evidence type="ECO:0008006" key="3">
    <source>
        <dbReference type="Google" id="ProtNLM"/>
    </source>
</evidence>
<dbReference type="RefSeq" id="WP_139983096.1">
    <property type="nucleotide sequence ID" value="NZ_CP041046.1"/>
</dbReference>
<proteinExistence type="predicted"/>
<organism evidence="1 2">
    <name type="scientific">Luteibacter pinisoli</name>
    <dbReference type="NCBI Taxonomy" id="2589080"/>
    <lineage>
        <taxon>Bacteria</taxon>
        <taxon>Pseudomonadati</taxon>
        <taxon>Pseudomonadota</taxon>
        <taxon>Gammaproteobacteria</taxon>
        <taxon>Lysobacterales</taxon>
        <taxon>Rhodanobacteraceae</taxon>
        <taxon>Luteibacter</taxon>
    </lineage>
</organism>
<protein>
    <recommendedName>
        <fullName evidence="3">XRE family transcriptional regulator</fullName>
    </recommendedName>
</protein>
<dbReference type="AlphaFoldDB" id="A0A4Y5Z4P2"/>
<gene>
    <name evidence="1" type="ORF">FIV34_12130</name>
</gene>
<evidence type="ECO:0000313" key="2">
    <source>
        <dbReference type="Proteomes" id="UP000316093"/>
    </source>
</evidence>
<name>A0A4Y5Z4P2_9GAMM</name>
<reference evidence="1 2" key="1">
    <citation type="submission" date="2019-06" db="EMBL/GenBank/DDBJ databases">
        <title>A complete genome sequence for Luteibacter pinisoli MAH-14.</title>
        <authorList>
            <person name="Baltrus D.A."/>
        </authorList>
    </citation>
    <scope>NUCLEOTIDE SEQUENCE [LARGE SCALE GENOMIC DNA]</scope>
    <source>
        <strain evidence="1 2">MAH-14</strain>
    </source>
</reference>
<sequence>MEATSNAIRRARLLEVLSELKRDGASSPADRAMLLGIGSDDLARLLKGAPVSDALAEEIEFLMCRPRGWMDTAMEPALA</sequence>
<dbReference type="EMBL" id="CP041046">
    <property type="protein sequence ID" value="QDE39906.1"/>
    <property type="molecule type" value="Genomic_DNA"/>
</dbReference>
<evidence type="ECO:0000313" key="1">
    <source>
        <dbReference type="EMBL" id="QDE39906.1"/>
    </source>
</evidence>
<dbReference type="OrthoDB" id="5963401at2"/>